<evidence type="ECO:0000256" key="6">
    <source>
        <dbReference type="ARBA" id="ARBA00046320"/>
    </source>
</evidence>
<evidence type="ECO:0000256" key="7">
    <source>
        <dbReference type="ARBA" id="ARBA00047186"/>
    </source>
</evidence>
<dbReference type="InterPro" id="IPR039698">
    <property type="entry name" value="Dfg10/SRD5A3"/>
</dbReference>
<dbReference type="Pfam" id="PF02544">
    <property type="entry name" value="Steroid_dh"/>
    <property type="match status" value="1"/>
</dbReference>
<dbReference type="AlphaFoldDB" id="A0A183TF74"/>
<keyword evidence="9" id="KW-0560">Oxidoreductase</keyword>
<dbReference type="GO" id="GO:0016095">
    <property type="term" value="P:polyprenol catabolic process"/>
    <property type="evidence" value="ECO:0007669"/>
    <property type="project" value="UniProtKB-UniRule"/>
</dbReference>
<dbReference type="InterPro" id="IPR001104">
    <property type="entry name" value="3-oxo-5_a-steroid_4-DH_C"/>
</dbReference>
<feature type="signal peptide" evidence="10">
    <location>
        <begin position="1"/>
        <end position="17"/>
    </location>
</feature>
<dbReference type="WBParaSite" id="SSLN_0001568601-mRNA-1">
    <property type="protein sequence ID" value="SSLN_0001568601-mRNA-1"/>
    <property type="gene ID" value="SSLN_0001568601"/>
</dbReference>
<evidence type="ECO:0000256" key="8">
    <source>
        <dbReference type="ARBA" id="ARBA00049427"/>
    </source>
</evidence>
<keyword evidence="9" id="KW-0521">NADP</keyword>
<reference evidence="12" key="1">
    <citation type="submission" date="2016-06" db="UniProtKB">
        <authorList>
            <consortium name="WormBaseParasite"/>
        </authorList>
    </citation>
    <scope>IDENTIFICATION</scope>
</reference>
<evidence type="ECO:0000259" key="11">
    <source>
        <dbReference type="Pfam" id="PF02544"/>
    </source>
</evidence>
<comment type="subcellular location">
    <subcellularLocation>
        <location evidence="1">Endomembrane system</location>
        <topology evidence="1">Multi-pass membrane protein</topology>
    </subcellularLocation>
    <subcellularLocation>
        <location evidence="9">Endoplasmic reticulum membrane</location>
    </subcellularLocation>
</comment>
<keyword evidence="10" id="KW-0732">Signal</keyword>
<comment type="function">
    <text evidence="9">Plays a key role in early steps of protein N-linked glycosylation by being involved in the conversion of polyprenol into dolichol. Acts as a polyprenal reductase that mediates the reduction of polyprenal into dolichal in a NADP-dependent mechanism. Dolichols are required for the synthesis of dolichol-linked monosaccharides and the oligosaccharide precursor used for N-glycosylation.</text>
</comment>
<evidence type="ECO:0000256" key="4">
    <source>
        <dbReference type="ARBA" id="ARBA00022989"/>
    </source>
</evidence>
<evidence type="ECO:0000256" key="5">
    <source>
        <dbReference type="ARBA" id="ARBA00023136"/>
    </source>
</evidence>
<dbReference type="GO" id="GO:0003865">
    <property type="term" value="F:3-oxo-5-alpha-steroid 4-dehydrogenase activity"/>
    <property type="evidence" value="ECO:0007669"/>
    <property type="project" value="TreeGrafter"/>
</dbReference>
<dbReference type="PANTHER" id="PTHR14624">
    <property type="entry name" value="DFG10 PROTEIN"/>
    <property type="match status" value="1"/>
</dbReference>
<evidence type="ECO:0000256" key="9">
    <source>
        <dbReference type="RuleBase" id="RU367081"/>
    </source>
</evidence>
<evidence type="ECO:0000256" key="2">
    <source>
        <dbReference type="ARBA" id="ARBA00012522"/>
    </source>
</evidence>
<name>A0A183TF74_SCHSO</name>
<comment type="catalytic activity">
    <reaction evidence="8 9">
        <text>a di-trans,poly-cis-dolichal + NADP(+) = a di-trans,poly-cis-polyprenal + NADPH + H(+)</text>
        <dbReference type="Rhea" id="RHEA:80727"/>
        <dbReference type="Rhea" id="RHEA-COMP:19536"/>
        <dbReference type="Rhea" id="RHEA-COMP:19537"/>
        <dbReference type="ChEBI" id="CHEBI:15378"/>
        <dbReference type="ChEBI" id="CHEBI:57783"/>
        <dbReference type="ChEBI" id="CHEBI:58349"/>
        <dbReference type="ChEBI" id="CHEBI:231623"/>
        <dbReference type="ChEBI" id="CHEBI:231637"/>
        <dbReference type="EC" id="1.3.1.94"/>
    </reaction>
    <physiologicalReaction direction="right-to-left" evidence="8 9">
        <dbReference type="Rhea" id="RHEA:80729"/>
    </physiologicalReaction>
</comment>
<evidence type="ECO:0000313" key="12">
    <source>
        <dbReference type="WBParaSite" id="SSLN_0001568601-mRNA-1"/>
    </source>
</evidence>
<proteinExistence type="inferred from homology"/>
<feature type="domain" description="3-oxo-5-alpha-steroid 4-dehydrogenase C-terminal" evidence="11">
    <location>
        <begin position="59"/>
        <end position="179"/>
    </location>
</feature>
<evidence type="ECO:0000256" key="10">
    <source>
        <dbReference type="SAM" id="SignalP"/>
    </source>
</evidence>
<dbReference type="GO" id="GO:0006488">
    <property type="term" value="P:dolichol-linked oligosaccharide biosynthetic process"/>
    <property type="evidence" value="ECO:0007669"/>
    <property type="project" value="UniProtKB-UniRule"/>
</dbReference>
<dbReference type="PANTHER" id="PTHR14624:SF0">
    <property type="entry name" value="POLYPRENOL REDUCTASE"/>
    <property type="match status" value="1"/>
</dbReference>
<keyword evidence="3" id="KW-0812">Transmembrane</keyword>
<comment type="similarity">
    <text evidence="6 9">Belongs to the steroid 5-alpha reductase family. Polyprenal reductase subfamily.</text>
</comment>
<dbReference type="PROSITE" id="PS50244">
    <property type="entry name" value="S5A_REDUCTASE"/>
    <property type="match status" value="1"/>
</dbReference>
<keyword evidence="5" id="KW-0472">Membrane</keyword>
<evidence type="ECO:0000256" key="3">
    <source>
        <dbReference type="ARBA" id="ARBA00022692"/>
    </source>
</evidence>
<dbReference type="GO" id="GO:0005789">
    <property type="term" value="C:endoplasmic reticulum membrane"/>
    <property type="evidence" value="ECO:0007669"/>
    <property type="project" value="UniProtKB-SubCell"/>
</dbReference>
<dbReference type="GO" id="GO:0102389">
    <property type="term" value="F:polyprenol reductase activity"/>
    <property type="evidence" value="ECO:0007669"/>
    <property type="project" value="UniProtKB-UniRule"/>
</dbReference>
<protein>
    <recommendedName>
        <fullName evidence="7 9">Polyprenal reductase</fullName>
        <ecNumber evidence="2 9">1.3.1.94</ecNumber>
    </recommendedName>
</protein>
<dbReference type="GO" id="GO:0160198">
    <property type="term" value="F:polyprenal reductase activity"/>
    <property type="evidence" value="ECO:0007669"/>
    <property type="project" value="UniProtKB-EC"/>
</dbReference>
<keyword evidence="4" id="KW-1133">Transmembrane helix</keyword>
<feature type="chain" id="PRO_5008154066" description="Polyprenal reductase" evidence="10">
    <location>
        <begin position="18"/>
        <end position="179"/>
    </location>
</feature>
<dbReference type="UniPathway" id="UPA00378"/>
<accession>A0A183TF74</accession>
<comment type="pathway">
    <text evidence="9">Protein modification; protein glycosylation.</text>
</comment>
<sequence>LGTLIPLIVCLFHVARRLYECLFVHIFSDSKMSIVHYLTGHFFYLSLPVCIVCSEHPTDRGFTSSTVFLSVIILLETGQNLAMRQLASLRPLESKGMTARYLPPTGSLFRHVTCPHYALEIAFYTTVHIYLGLRLVPFSALTGFVLVNQVCSARKNHQWYSEHFPAYAKHRTSIFPFIL</sequence>
<evidence type="ECO:0000256" key="1">
    <source>
        <dbReference type="ARBA" id="ARBA00004127"/>
    </source>
</evidence>
<organism evidence="12">
    <name type="scientific">Schistocephalus solidus</name>
    <name type="common">Tapeworm</name>
    <dbReference type="NCBI Taxonomy" id="70667"/>
    <lineage>
        <taxon>Eukaryota</taxon>
        <taxon>Metazoa</taxon>
        <taxon>Spiralia</taxon>
        <taxon>Lophotrochozoa</taxon>
        <taxon>Platyhelminthes</taxon>
        <taxon>Cestoda</taxon>
        <taxon>Eucestoda</taxon>
        <taxon>Diphyllobothriidea</taxon>
        <taxon>Diphyllobothriidae</taxon>
        <taxon>Schistocephalus</taxon>
    </lineage>
</organism>
<dbReference type="EC" id="1.3.1.94" evidence="2 9"/>
<keyword evidence="9" id="KW-0256">Endoplasmic reticulum</keyword>